<evidence type="ECO:0000256" key="2">
    <source>
        <dbReference type="SAM" id="SignalP"/>
    </source>
</evidence>
<protein>
    <submittedName>
        <fullName evidence="3">Uncharacterized protein</fullName>
    </submittedName>
</protein>
<feature type="compositionally biased region" description="Polar residues" evidence="1">
    <location>
        <begin position="340"/>
        <end position="352"/>
    </location>
</feature>
<evidence type="ECO:0000256" key="1">
    <source>
        <dbReference type="SAM" id="MobiDB-lite"/>
    </source>
</evidence>
<evidence type="ECO:0000313" key="3">
    <source>
        <dbReference type="EMBL" id="CAL4197370.1"/>
    </source>
</evidence>
<feature type="non-terminal residue" evidence="3">
    <location>
        <position position="447"/>
    </location>
</feature>
<sequence length="447" mass="49950">MRLFNFIMAGILVDICQGNAYGLLRLESPYNSEPLQQPGQLPLRNPYMNGPYHPYDQQVPMAGTFLNEALYSMGKLPLKDPNLHELSGTNLEAPLYPFGRLPLKDPSLFESSGTNLEAPLHPFGQLPLKDPSLIESLGPNYPMGQLPLAHLNLHNPSGTHQKGPLYFLGQLPLADLNFHDPSGTHIKQPLYFLGQLPTTDINPHGSSGRNFNEQPFHYLGPLPGDDQSIQDQLHGQGHRMINRPVNTPPVVPDKEYSSLSTLYLQKPFLQPGKTNDGMNIPQTTSPAATMKSHLSSIQDQLDRLEQYHEMINSQVSKEHSSLAGQYMQEPFIHPRKTNERMNNPNPHTTSPATYGRRKPALPASPAVPKKGFNIIHNHNNNNQNVSRQTNVASFEHFGNKTIDGFKIPLRTNITVSDMLLSEISSNYDKSTSPNGKYPLIRKQQFTK</sequence>
<organism evidence="3 4">
    <name type="scientific">Meganyctiphanes norvegica</name>
    <name type="common">Northern krill</name>
    <name type="synonym">Thysanopoda norvegica</name>
    <dbReference type="NCBI Taxonomy" id="48144"/>
    <lineage>
        <taxon>Eukaryota</taxon>
        <taxon>Metazoa</taxon>
        <taxon>Ecdysozoa</taxon>
        <taxon>Arthropoda</taxon>
        <taxon>Crustacea</taxon>
        <taxon>Multicrustacea</taxon>
        <taxon>Malacostraca</taxon>
        <taxon>Eumalacostraca</taxon>
        <taxon>Eucarida</taxon>
        <taxon>Euphausiacea</taxon>
        <taxon>Euphausiidae</taxon>
        <taxon>Meganyctiphanes</taxon>
    </lineage>
</organism>
<proteinExistence type="predicted"/>
<dbReference type="EMBL" id="CAXKWB010073546">
    <property type="protein sequence ID" value="CAL4197370.1"/>
    <property type="molecule type" value="Genomic_DNA"/>
</dbReference>
<feature type="region of interest" description="Disordered" evidence="1">
    <location>
        <begin position="336"/>
        <end position="358"/>
    </location>
</feature>
<gene>
    <name evidence="3" type="ORF">MNOR_LOCUS37249</name>
</gene>
<reference evidence="3 4" key="1">
    <citation type="submission" date="2024-05" db="EMBL/GenBank/DDBJ databases">
        <authorList>
            <person name="Wallberg A."/>
        </authorList>
    </citation>
    <scope>NUCLEOTIDE SEQUENCE [LARGE SCALE GENOMIC DNA]</scope>
</reference>
<accession>A0AAV2SLD2</accession>
<dbReference type="AlphaFoldDB" id="A0AAV2SLD2"/>
<evidence type="ECO:0000313" key="4">
    <source>
        <dbReference type="Proteomes" id="UP001497623"/>
    </source>
</evidence>
<feature type="chain" id="PRO_5043629308" evidence="2">
    <location>
        <begin position="19"/>
        <end position="447"/>
    </location>
</feature>
<feature type="signal peptide" evidence="2">
    <location>
        <begin position="1"/>
        <end position="18"/>
    </location>
</feature>
<name>A0AAV2SLD2_MEGNR</name>
<keyword evidence="2" id="KW-0732">Signal</keyword>
<keyword evidence="4" id="KW-1185">Reference proteome</keyword>
<comment type="caution">
    <text evidence="3">The sequence shown here is derived from an EMBL/GenBank/DDBJ whole genome shotgun (WGS) entry which is preliminary data.</text>
</comment>
<dbReference type="Proteomes" id="UP001497623">
    <property type="component" value="Unassembled WGS sequence"/>
</dbReference>